<dbReference type="EMBL" id="CP003618">
    <property type="protein sequence ID" value="AFZ10972.1"/>
    <property type="molecule type" value="Genomic_DNA"/>
</dbReference>
<protein>
    <recommendedName>
        <fullName evidence="1">AAR2 N-terminal domain-containing protein</fullName>
    </recommendedName>
</protein>
<accession>K9VU19</accession>
<dbReference type="HOGENOM" id="CLU_1011355_0_0_3"/>
<dbReference type="RefSeq" id="WP_015211846.1">
    <property type="nucleotide sequence ID" value="NZ_CAWLHL010000005.1"/>
</dbReference>
<evidence type="ECO:0000259" key="1">
    <source>
        <dbReference type="Pfam" id="PF20981"/>
    </source>
</evidence>
<dbReference type="Pfam" id="PF20981">
    <property type="entry name" value="AAR2_1st"/>
    <property type="match status" value="1"/>
</dbReference>
<dbReference type="Gene3D" id="2.60.34.20">
    <property type="match status" value="1"/>
</dbReference>
<sequence length="272" mass="31432">MYDYSYIIMLNVPPYQARIDFLSTPIDDKFAGFREVPYGLHYINVKTQNNYPGFWCYVKSDQVVVKMLRARSQEFEDRDPVGTAQYQELLSVGLLKNHMIPYDHKKWGSWGLLTCHIDRKYFPVTLHTSPQHLSPSQPSQLDWEREVFETHKGSSLSFMSEFQFAFIRWYVSDLDCPATDVEAFNRWSYLVEATCNADIASLAKAPELVNVIADDLISQFNSLDDSLLPANDPLVNAARLLQEKMLNGEIPYLVSQGRKLKKYLDERYGNFG</sequence>
<evidence type="ECO:0000313" key="2">
    <source>
        <dbReference type="EMBL" id="AFZ10972.1"/>
    </source>
</evidence>
<reference evidence="2 3" key="1">
    <citation type="submission" date="2012-05" db="EMBL/GenBank/DDBJ databases">
        <title>Finished plasmid 4 of genome of Oscillatoria sp. PCC 7112.</title>
        <authorList>
            <consortium name="US DOE Joint Genome Institute"/>
            <person name="Gugger M."/>
            <person name="Coursin T."/>
            <person name="Rippka R."/>
            <person name="Tandeau De Marsac N."/>
            <person name="Huntemann M."/>
            <person name="Wei C.-L."/>
            <person name="Han J."/>
            <person name="Detter J.C."/>
            <person name="Han C."/>
            <person name="Tapia R."/>
            <person name="Davenport K."/>
            <person name="Daligault H."/>
            <person name="Erkkila T."/>
            <person name="Gu W."/>
            <person name="Munk A.C.C."/>
            <person name="Teshima H."/>
            <person name="Xu Y."/>
            <person name="Chain P."/>
            <person name="Chen A."/>
            <person name="Krypides N."/>
            <person name="Mavromatis K."/>
            <person name="Markowitz V."/>
            <person name="Szeto E."/>
            <person name="Ivanova N."/>
            <person name="Mikhailova N."/>
            <person name="Ovchinnikova G."/>
            <person name="Pagani I."/>
            <person name="Pati A."/>
            <person name="Goodwin L."/>
            <person name="Peters L."/>
            <person name="Pitluck S."/>
            <person name="Woyke T."/>
            <person name="Kerfeld C."/>
        </authorList>
    </citation>
    <scope>NUCLEOTIDE SEQUENCE [LARGE SCALE GENOMIC DNA]</scope>
    <source>
        <strain evidence="2 3">PCC 7112</strain>
        <plasmid evidence="2 3">pOSC7112.04</plasmid>
    </source>
</reference>
<evidence type="ECO:0000313" key="3">
    <source>
        <dbReference type="Proteomes" id="UP000010478"/>
    </source>
</evidence>
<dbReference type="InterPro" id="IPR033647">
    <property type="entry name" value="Aar2_N"/>
</dbReference>
<dbReference type="KEGG" id="oni:Osc7112_6892"/>
<proteinExistence type="predicted"/>
<dbReference type="InterPro" id="IPR007946">
    <property type="entry name" value="AAR2"/>
</dbReference>
<geneLocation type="plasmid" evidence="2 3">
    <name>pOSC7112.04</name>
</geneLocation>
<organism evidence="2 3">
    <name type="scientific">Phormidium nigroviride PCC 7112</name>
    <dbReference type="NCBI Taxonomy" id="179408"/>
    <lineage>
        <taxon>Bacteria</taxon>
        <taxon>Bacillati</taxon>
        <taxon>Cyanobacteriota</taxon>
        <taxon>Cyanophyceae</taxon>
        <taxon>Oscillatoriophycideae</taxon>
        <taxon>Oscillatoriales</taxon>
        <taxon>Oscillatoriaceae</taxon>
        <taxon>Phormidium</taxon>
    </lineage>
</organism>
<feature type="domain" description="AAR2 N-terminal" evidence="1">
    <location>
        <begin position="6"/>
        <end position="120"/>
    </location>
</feature>
<dbReference type="OrthoDB" id="472166at2"/>
<keyword evidence="2" id="KW-0614">Plasmid</keyword>
<dbReference type="PANTHER" id="PTHR12689:SF4">
    <property type="entry name" value="PROTEIN AAR2 HOMOLOG"/>
    <property type="match status" value="1"/>
</dbReference>
<gene>
    <name evidence="2" type="ORF">Osc7112_6892</name>
</gene>
<dbReference type="CDD" id="cd13777">
    <property type="entry name" value="Aar2_N"/>
    <property type="match status" value="1"/>
</dbReference>
<name>K9VU19_9CYAN</name>
<dbReference type="InterPro" id="IPR038516">
    <property type="entry name" value="AAR2_N_sf"/>
</dbReference>
<dbReference type="PANTHER" id="PTHR12689">
    <property type="entry name" value="A1 CISTRON SPLICING FACTOR AAR2-RELATED"/>
    <property type="match status" value="1"/>
</dbReference>
<dbReference type="Proteomes" id="UP000010478">
    <property type="component" value="Plasmid pOSC7112.04"/>
</dbReference>
<dbReference type="AlphaFoldDB" id="K9VU19"/>
<keyword evidence="3" id="KW-1185">Reference proteome</keyword>